<dbReference type="eggNOG" id="COG0859">
    <property type="taxonomic scope" value="Bacteria"/>
</dbReference>
<dbReference type="Gene3D" id="1.25.40.10">
    <property type="entry name" value="Tetratricopeptide repeat domain"/>
    <property type="match status" value="1"/>
</dbReference>
<evidence type="ECO:0000256" key="1">
    <source>
        <dbReference type="PROSITE-ProRule" id="PRU00339"/>
    </source>
</evidence>
<dbReference type="AlphaFoldDB" id="B6ISD5"/>
<dbReference type="Pfam" id="PF13374">
    <property type="entry name" value="TPR_10"/>
    <property type="match status" value="1"/>
</dbReference>
<reference evidence="2 3" key="1">
    <citation type="journal article" date="2010" name="BMC Genomics">
        <title>Metabolic flexibility revealed in the genome of the cyst-forming alpha-1 proteobacterium Rhodospirillum centenum.</title>
        <authorList>
            <person name="Lu Y.K."/>
            <person name="Marden J."/>
            <person name="Han M."/>
            <person name="Swingley W.D."/>
            <person name="Mastrian S.D."/>
            <person name="Chowdhury S.R."/>
            <person name="Hao J."/>
            <person name="Helmy T."/>
            <person name="Kim S."/>
            <person name="Kurdoglu A.A."/>
            <person name="Matthies H.J."/>
            <person name="Rollo D."/>
            <person name="Stothard P."/>
            <person name="Blankenship R.E."/>
            <person name="Bauer C.E."/>
            <person name="Touchman J.W."/>
        </authorList>
    </citation>
    <scope>NUCLEOTIDE SEQUENCE [LARGE SCALE GENOMIC DNA]</scope>
    <source>
        <strain evidence="3">ATCC 51521 / SW</strain>
    </source>
</reference>
<dbReference type="Proteomes" id="UP000001591">
    <property type="component" value="Chromosome"/>
</dbReference>
<keyword evidence="3" id="KW-1185">Reference proteome</keyword>
<dbReference type="HOGENOM" id="CLU_010140_1_1_5"/>
<dbReference type="GO" id="GO:0016757">
    <property type="term" value="F:glycosyltransferase activity"/>
    <property type="evidence" value="ECO:0007669"/>
    <property type="project" value="InterPro"/>
</dbReference>
<dbReference type="InterPro" id="IPR002201">
    <property type="entry name" value="Glyco_trans_9"/>
</dbReference>
<accession>B6ISD5</accession>
<proteinExistence type="predicted"/>
<dbReference type="Pfam" id="PF01075">
    <property type="entry name" value="Glyco_transf_9"/>
    <property type="match status" value="1"/>
</dbReference>
<dbReference type="InterPro" id="IPR019734">
    <property type="entry name" value="TPR_rpt"/>
</dbReference>
<dbReference type="SUPFAM" id="SSF48452">
    <property type="entry name" value="TPR-like"/>
    <property type="match status" value="1"/>
</dbReference>
<name>B6ISD5_RHOCS</name>
<feature type="repeat" description="TPR" evidence="1">
    <location>
        <begin position="66"/>
        <end position="99"/>
    </location>
</feature>
<feature type="repeat" description="TPR" evidence="1">
    <location>
        <begin position="120"/>
        <end position="153"/>
    </location>
</feature>
<dbReference type="SUPFAM" id="SSF53756">
    <property type="entry name" value="UDP-Glycosyltransferase/glycogen phosphorylase"/>
    <property type="match status" value="1"/>
</dbReference>
<dbReference type="STRING" id="414684.RC1_0944"/>
<evidence type="ECO:0000313" key="3">
    <source>
        <dbReference type="Proteomes" id="UP000001591"/>
    </source>
</evidence>
<sequence length="593" mass="65107">MAKKAMSASNNTDLSIPIVERSGAVLMEIARRVPAFAQGLHLQSTGQLDQARSVFLQLAERPELTAPALHQLGVIAAFQGDNGRAAGLFEHAMKLEPAEPLYYCSLGTVFERMGDLPRAVATMVNLAVMLQTQGKHDDAIPLYRRILQLSPLNYSAWVNMGTGMAWTNRSREAVVPLMIGVILFGRFLPEARELGERLLADIGDRLPELTAALAVLPDGLPEGRLERLEEVLQTLDKALRTAGFIDATAASLTVALKLAPGNALARWNHALSCLARGDYAQGWADYEWRWVWDQFPEPRRMLGAPQWRGEELTGKRIYVWGEQGFGDILQFTPLAQILADRYGPDDVVLEVSAPLVRMLSAVLDRPGLRVISRPDHPHRFGVEESFDYHIPLLSLPHFLSLRVPDLPLLPGWLQLPAEEIARGDTLLPPAQPGKRRIGVVWAGRPQHSEDARRSLPLALLGSVMDAIPDAQWISLQVGDRAGDALAFRGRLHDMSGQLQDFLDTAAVIANLDHVVAVDTGVAHLAGSMGKPVSLLLAHSVDWRWEIGTTGSPWYPNHRIHRQSALGDWASVINSLRAEHAALTVQAVSSGPYS</sequence>
<dbReference type="KEGG" id="rce:RC1_0944"/>
<gene>
    <name evidence="2" type="ordered locus">RC1_0944</name>
</gene>
<dbReference type="InterPro" id="IPR011990">
    <property type="entry name" value="TPR-like_helical_dom_sf"/>
</dbReference>
<protein>
    <submittedName>
        <fullName evidence="2">TPR domain protein</fullName>
    </submittedName>
</protein>
<keyword evidence="1" id="KW-0802">TPR repeat</keyword>
<dbReference type="eggNOG" id="COG0457">
    <property type="taxonomic scope" value="Bacteria"/>
</dbReference>
<dbReference type="Gene3D" id="3.40.50.2000">
    <property type="entry name" value="Glycogen Phosphorylase B"/>
    <property type="match status" value="1"/>
</dbReference>
<evidence type="ECO:0000313" key="2">
    <source>
        <dbReference type="EMBL" id="ACI98371.1"/>
    </source>
</evidence>
<dbReference type="EMBL" id="CP000613">
    <property type="protein sequence ID" value="ACI98371.1"/>
    <property type="molecule type" value="Genomic_DNA"/>
</dbReference>
<dbReference type="SMART" id="SM00028">
    <property type="entry name" value="TPR"/>
    <property type="match status" value="2"/>
</dbReference>
<organism evidence="2 3">
    <name type="scientific">Rhodospirillum centenum (strain ATCC 51521 / SW)</name>
    <dbReference type="NCBI Taxonomy" id="414684"/>
    <lineage>
        <taxon>Bacteria</taxon>
        <taxon>Pseudomonadati</taxon>
        <taxon>Pseudomonadota</taxon>
        <taxon>Alphaproteobacteria</taxon>
        <taxon>Rhodospirillales</taxon>
        <taxon>Rhodospirillaceae</taxon>
        <taxon>Rhodospirillum</taxon>
    </lineage>
</organism>
<dbReference type="PROSITE" id="PS50005">
    <property type="entry name" value="TPR"/>
    <property type="match status" value="2"/>
</dbReference>